<dbReference type="AlphaFoldDB" id="A0A8B6MDA9"/>
<feature type="region of interest" description="Disordered" evidence="1">
    <location>
        <begin position="168"/>
        <end position="188"/>
    </location>
</feature>
<protein>
    <submittedName>
        <fullName evidence="2">Uncharacterized protein</fullName>
    </submittedName>
</protein>
<organism evidence="2 3">
    <name type="scientific">Methylocella tundrae</name>
    <dbReference type="NCBI Taxonomy" id="227605"/>
    <lineage>
        <taxon>Bacteria</taxon>
        <taxon>Pseudomonadati</taxon>
        <taxon>Pseudomonadota</taxon>
        <taxon>Alphaproteobacteria</taxon>
        <taxon>Hyphomicrobiales</taxon>
        <taxon>Beijerinckiaceae</taxon>
        <taxon>Methylocella</taxon>
    </lineage>
</organism>
<gene>
    <name evidence="2" type="ORF">MPC4_90114</name>
</gene>
<feature type="compositionally biased region" description="Basic and acidic residues" evidence="1">
    <location>
        <begin position="287"/>
        <end position="302"/>
    </location>
</feature>
<feature type="compositionally biased region" description="Basic and acidic residues" evidence="1">
    <location>
        <begin position="324"/>
        <end position="333"/>
    </location>
</feature>
<proteinExistence type="predicted"/>
<sequence>MLRPNLSLRTGSLWLDAADDISRAFWARTRPGRLSPQMEITGEGIVFGPATILAGMEKDGRGRPRLVLDERRAAAILSTAFEQGIDPLFLARLRRAAGVWNEGEAALAQLHLIFADAPACDDPYLVLRLFVAEEMLKAGVGPDILLKAQGVDPGLFAEAGAPLVKAAYNPDQPRDAHGRWSGGGAEAEPAAYRGKGRLKAIGRFLEWLGSRARRFEREPGETKPPEPLRPETRPEPVQPGKRPEVSKPDYPLPRPGRGEPVDIPGLPGVKGTDISNPRTSSPNYDLDMTRDGFEASLREQGWKSEPTSAENVTNYFSPDGAKYSVRDDSKSHDGPSANYFHVDGAGRVDMKLRLRVNR</sequence>
<dbReference type="EMBL" id="CABFMQ020000153">
    <property type="protein sequence ID" value="VTZ52639.1"/>
    <property type="molecule type" value="Genomic_DNA"/>
</dbReference>
<feature type="compositionally biased region" description="Basic and acidic residues" evidence="1">
    <location>
        <begin position="215"/>
        <end position="234"/>
    </location>
</feature>
<name>A0A8B6MDA9_METTU</name>
<accession>A0A8B6MDA9</accession>
<evidence type="ECO:0000313" key="3">
    <source>
        <dbReference type="Proteomes" id="UP000485880"/>
    </source>
</evidence>
<dbReference type="Proteomes" id="UP000485880">
    <property type="component" value="Unassembled WGS sequence"/>
</dbReference>
<comment type="caution">
    <text evidence="2">The sequence shown here is derived from an EMBL/GenBank/DDBJ whole genome shotgun (WGS) entry which is preliminary data.</text>
</comment>
<keyword evidence="3" id="KW-1185">Reference proteome</keyword>
<feature type="compositionally biased region" description="Polar residues" evidence="1">
    <location>
        <begin position="273"/>
        <end position="283"/>
    </location>
</feature>
<feature type="region of interest" description="Disordered" evidence="1">
    <location>
        <begin position="215"/>
        <end position="338"/>
    </location>
</feature>
<evidence type="ECO:0000313" key="2">
    <source>
        <dbReference type="EMBL" id="VTZ52639.1"/>
    </source>
</evidence>
<evidence type="ECO:0000256" key="1">
    <source>
        <dbReference type="SAM" id="MobiDB-lite"/>
    </source>
</evidence>
<reference evidence="2 3" key="1">
    <citation type="submission" date="2019-05" db="EMBL/GenBank/DDBJ databases">
        <authorList>
            <person name="Farhan Ul Haque M."/>
        </authorList>
    </citation>
    <scope>NUCLEOTIDE SEQUENCE [LARGE SCALE GENOMIC DNA]</scope>
    <source>
        <strain evidence="2">2</strain>
    </source>
</reference>
<feature type="compositionally biased region" description="Polar residues" evidence="1">
    <location>
        <begin position="305"/>
        <end position="316"/>
    </location>
</feature>